<sequence>MTRIHTLGICLILLIPFSVAGAVTLPGSFDEPCPTSGPQFHQDVCAGVNAINDALEATISDVTTLQGNVTSIENRTTIAEAHILNHHTVTEPEVDVLQANATLQQIELGALEIDIGTLNSTLFFVNGTAKVPSISIQERFASSPVFNAGELGNVIVECNSDETVLGGGYSLALNSVATAVIITSEKISGGDYTIEGRNIGTDPNRIDAIAYCATLSASE</sequence>
<protein>
    <submittedName>
        <fullName evidence="1">Uncharacterized protein</fullName>
    </submittedName>
</protein>
<dbReference type="EMBL" id="LAZR01000310">
    <property type="protein sequence ID" value="KKN75409.1"/>
    <property type="molecule type" value="Genomic_DNA"/>
</dbReference>
<dbReference type="AlphaFoldDB" id="A0A0F9T8B1"/>
<gene>
    <name evidence="1" type="ORF">LCGC14_0380300</name>
</gene>
<proteinExistence type="predicted"/>
<reference evidence="1" key="1">
    <citation type="journal article" date="2015" name="Nature">
        <title>Complex archaea that bridge the gap between prokaryotes and eukaryotes.</title>
        <authorList>
            <person name="Spang A."/>
            <person name="Saw J.H."/>
            <person name="Jorgensen S.L."/>
            <person name="Zaremba-Niedzwiedzka K."/>
            <person name="Martijn J."/>
            <person name="Lind A.E."/>
            <person name="van Eijk R."/>
            <person name="Schleper C."/>
            <person name="Guy L."/>
            <person name="Ettema T.J."/>
        </authorList>
    </citation>
    <scope>NUCLEOTIDE SEQUENCE</scope>
</reference>
<organism evidence="1">
    <name type="scientific">marine sediment metagenome</name>
    <dbReference type="NCBI Taxonomy" id="412755"/>
    <lineage>
        <taxon>unclassified sequences</taxon>
        <taxon>metagenomes</taxon>
        <taxon>ecological metagenomes</taxon>
    </lineage>
</organism>
<comment type="caution">
    <text evidence="1">The sequence shown here is derived from an EMBL/GenBank/DDBJ whole genome shotgun (WGS) entry which is preliminary data.</text>
</comment>
<evidence type="ECO:0000313" key="1">
    <source>
        <dbReference type="EMBL" id="KKN75409.1"/>
    </source>
</evidence>
<accession>A0A0F9T8B1</accession>
<name>A0A0F9T8B1_9ZZZZ</name>